<accession>A0A0A9FCX6</accession>
<name>A0A0A9FCX6_ARUDO</name>
<reference evidence="1" key="2">
    <citation type="journal article" date="2015" name="Data Brief">
        <title>Shoot transcriptome of the giant reed, Arundo donax.</title>
        <authorList>
            <person name="Barrero R.A."/>
            <person name="Guerrero F.D."/>
            <person name="Moolhuijzen P."/>
            <person name="Goolsby J.A."/>
            <person name="Tidwell J."/>
            <person name="Bellgard S.E."/>
            <person name="Bellgard M.I."/>
        </authorList>
    </citation>
    <scope>NUCLEOTIDE SEQUENCE</scope>
    <source>
        <tissue evidence="1">Shoot tissue taken approximately 20 cm above the soil surface</tissue>
    </source>
</reference>
<reference evidence="1" key="1">
    <citation type="submission" date="2014-09" db="EMBL/GenBank/DDBJ databases">
        <authorList>
            <person name="Magalhaes I.L.F."/>
            <person name="Oliveira U."/>
            <person name="Santos F.R."/>
            <person name="Vidigal T.H.D.A."/>
            <person name="Brescovit A.D."/>
            <person name="Santos A.J."/>
        </authorList>
    </citation>
    <scope>NUCLEOTIDE SEQUENCE</scope>
    <source>
        <tissue evidence="1">Shoot tissue taken approximately 20 cm above the soil surface</tissue>
    </source>
</reference>
<sequence length="30" mass="3561">MGIKSAKSHYHMPLLTMQKLQNLKRSYAER</sequence>
<dbReference type="EMBL" id="GBRH01187709">
    <property type="protein sequence ID" value="JAE10187.1"/>
    <property type="molecule type" value="Transcribed_RNA"/>
</dbReference>
<organism evidence="1">
    <name type="scientific">Arundo donax</name>
    <name type="common">Giant reed</name>
    <name type="synonym">Donax arundinaceus</name>
    <dbReference type="NCBI Taxonomy" id="35708"/>
    <lineage>
        <taxon>Eukaryota</taxon>
        <taxon>Viridiplantae</taxon>
        <taxon>Streptophyta</taxon>
        <taxon>Embryophyta</taxon>
        <taxon>Tracheophyta</taxon>
        <taxon>Spermatophyta</taxon>
        <taxon>Magnoliopsida</taxon>
        <taxon>Liliopsida</taxon>
        <taxon>Poales</taxon>
        <taxon>Poaceae</taxon>
        <taxon>PACMAD clade</taxon>
        <taxon>Arundinoideae</taxon>
        <taxon>Arundineae</taxon>
        <taxon>Arundo</taxon>
    </lineage>
</organism>
<dbReference type="AlphaFoldDB" id="A0A0A9FCX6"/>
<protein>
    <submittedName>
        <fullName evidence="1">Uncharacterized protein</fullName>
    </submittedName>
</protein>
<evidence type="ECO:0000313" key="1">
    <source>
        <dbReference type="EMBL" id="JAE10187.1"/>
    </source>
</evidence>
<proteinExistence type="predicted"/>